<dbReference type="Pfam" id="PF09700">
    <property type="entry name" value="Cas_Cmr3"/>
    <property type="match status" value="1"/>
</dbReference>
<dbReference type="InterPro" id="IPR019117">
    <property type="entry name" value="CRISPR-assoc_protein_Cmr3"/>
</dbReference>
<gene>
    <name evidence="1" type="ORF">INR99_15915</name>
</gene>
<sequence length="374" mass="40965">MTQEWTFSAVDTLFFKESRPIESVGGSQLSSLFPPPARTVIGAIRTAIGEAHGGDWTGYKNDPQHPLRQIMGTPEALGPLQFCGPYLMNQGKRLFPLPLNYLESKDGQTRLLPAPDAVFCDLGRVQLPVKQNTKLEGAKPKENAFISAEALAQFLGGNAIPAEQIFAAHQLFAQEERLGIARDNRKRVTGDGLLYQTRHIRPISSKEVNLQIGIKITGLDAGPLPENGMVRLGAEGRLAAWQRRDSKGLPMIQKPANATGLLLMLLTPARFSAGWCPDGFVRQDEGRREVWIGEIAGIRLKLISCVVGKPQREGGWDLAGHAPRDLLSLVPAGSCYFCELVDSKDLQHAQKTLHGLQIGQDTEYGRGELAVGYW</sequence>
<dbReference type="EMBL" id="JADFUA010000014">
    <property type="protein sequence ID" value="MBE9610826.1"/>
    <property type="molecule type" value="Genomic_DNA"/>
</dbReference>
<dbReference type="Proteomes" id="UP000604481">
    <property type="component" value="Unassembled WGS sequence"/>
</dbReference>
<reference evidence="1 2" key="1">
    <citation type="submission" date="2020-10" db="EMBL/GenBank/DDBJ databases">
        <title>The genome sequence of Chitinilyticum litopenaei 4Y14.</title>
        <authorList>
            <person name="Liu Y."/>
        </authorList>
    </citation>
    <scope>NUCLEOTIDE SEQUENCE [LARGE SCALE GENOMIC DNA]</scope>
    <source>
        <strain evidence="1 2">4Y14</strain>
    </source>
</reference>
<name>A0A8J7K2Q9_9NEIS</name>
<protein>
    <submittedName>
        <fullName evidence="1">Type III-B CRISPR module-associated protein Cmr3</fullName>
    </submittedName>
</protein>
<dbReference type="RefSeq" id="WP_194117374.1">
    <property type="nucleotide sequence ID" value="NZ_JADFUA010000014.1"/>
</dbReference>
<dbReference type="AlphaFoldDB" id="A0A8J7K2Q9"/>
<comment type="caution">
    <text evidence="1">The sequence shown here is derived from an EMBL/GenBank/DDBJ whole genome shotgun (WGS) entry which is preliminary data.</text>
</comment>
<proteinExistence type="predicted"/>
<dbReference type="CDD" id="cd09748">
    <property type="entry name" value="Cmr3_III-B"/>
    <property type="match status" value="1"/>
</dbReference>
<evidence type="ECO:0000313" key="1">
    <source>
        <dbReference type="EMBL" id="MBE9610826.1"/>
    </source>
</evidence>
<dbReference type="Gene3D" id="2.60.40.4350">
    <property type="match status" value="1"/>
</dbReference>
<keyword evidence="2" id="KW-1185">Reference proteome</keyword>
<dbReference type="Gene3D" id="3.30.70.2940">
    <property type="match status" value="1"/>
</dbReference>
<evidence type="ECO:0000313" key="2">
    <source>
        <dbReference type="Proteomes" id="UP000604481"/>
    </source>
</evidence>
<accession>A0A8J7K2Q9</accession>
<organism evidence="1 2">
    <name type="scientific">Chitinilyticum piscinae</name>
    <dbReference type="NCBI Taxonomy" id="2866724"/>
    <lineage>
        <taxon>Bacteria</taxon>
        <taxon>Pseudomonadati</taxon>
        <taxon>Pseudomonadota</taxon>
        <taxon>Betaproteobacteria</taxon>
        <taxon>Neisseriales</taxon>
        <taxon>Chitinibacteraceae</taxon>
        <taxon>Chitinilyticum</taxon>
    </lineage>
</organism>